<comment type="caution">
    <text evidence="2">The sequence shown here is derived from an EMBL/GenBank/DDBJ whole genome shotgun (WGS) entry which is preliminary data.</text>
</comment>
<proteinExistence type="predicted"/>
<dbReference type="Gene3D" id="2.130.10.10">
    <property type="entry name" value="YVTN repeat-like/Quinoprotein amine dehydrogenase"/>
    <property type="match status" value="1"/>
</dbReference>
<dbReference type="EMBL" id="MDYQ01000096">
    <property type="protein sequence ID" value="PRP82767.1"/>
    <property type="molecule type" value="Genomic_DNA"/>
</dbReference>
<reference evidence="2 3" key="1">
    <citation type="journal article" date="2018" name="Genome Biol. Evol.">
        <title>Multiple Roots of Fruiting Body Formation in Amoebozoa.</title>
        <authorList>
            <person name="Hillmann F."/>
            <person name="Forbes G."/>
            <person name="Novohradska S."/>
            <person name="Ferling I."/>
            <person name="Riege K."/>
            <person name="Groth M."/>
            <person name="Westermann M."/>
            <person name="Marz M."/>
            <person name="Spaller T."/>
            <person name="Winckler T."/>
            <person name="Schaap P."/>
            <person name="Glockner G."/>
        </authorList>
    </citation>
    <scope>NUCLEOTIDE SEQUENCE [LARGE SCALE GENOMIC DNA]</scope>
    <source>
        <strain evidence="2 3">Jena</strain>
    </source>
</reference>
<dbReference type="OrthoDB" id="18388at2759"/>
<dbReference type="GO" id="GO:0005730">
    <property type="term" value="C:nucleolus"/>
    <property type="evidence" value="ECO:0007669"/>
    <property type="project" value="InterPro"/>
</dbReference>
<dbReference type="InterPro" id="IPR036322">
    <property type="entry name" value="WD40_repeat_dom_sf"/>
</dbReference>
<dbReference type="SMART" id="SM00320">
    <property type="entry name" value="WD40"/>
    <property type="match status" value="2"/>
</dbReference>
<feature type="compositionally biased region" description="Basic and acidic residues" evidence="1">
    <location>
        <begin position="431"/>
        <end position="449"/>
    </location>
</feature>
<dbReference type="GO" id="GO:0030687">
    <property type="term" value="C:preribosome, large subunit precursor"/>
    <property type="evidence" value="ECO:0007669"/>
    <property type="project" value="TreeGrafter"/>
</dbReference>
<dbReference type="AlphaFoldDB" id="A0A2P6NFN2"/>
<feature type="compositionally biased region" description="Basic and acidic residues" evidence="1">
    <location>
        <begin position="349"/>
        <end position="366"/>
    </location>
</feature>
<dbReference type="STRING" id="1890364.A0A2P6NFN2"/>
<evidence type="ECO:0000313" key="3">
    <source>
        <dbReference type="Proteomes" id="UP000241769"/>
    </source>
</evidence>
<dbReference type="Proteomes" id="UP000241769">
    <property type="component" value="Unassembled WGS sequence"/>
</dbReference>
<dbReference type="InterPro" id="IPR001680">
    <property type="entry name" value="WD40_rpt"/>
</dbReference>
<feature type="compositionally biased region" description="Acidic residues" evidence="1">
    <location>
        <begin position="404"/>
        <end position="430"/>
    </location>
</feature>
<evidence type="ECO:0000256" key="1">
    <source>
        <dbReference type="SAM" id="MobiDB-lite"/>
    </source>
</evidence>
<dbReference type="SUPFAM" id="SSF50978">
    <property type="entry name" value="WD40 repeat-like"/>
    <property type="match status" value="1"/>
</dbReference>
<dbReference type="GO" id="GO:0042273">
    <property type="term" value="P:ribosomal large subunit biogenesis"/>
    <property type="evidence" value="ECO:0007669"/>
    <property type="project" value="InterPro"/>
</dbReference>
<dbReference type="PANTHER" id="PTHR16038:SF4">
    <property type="entry name" value="WD REPEAT-CONTAINING PROTEIN 74"/>
    <property type="match status" value="1"/>
</dbReference>
<evidence type="ECO:0000313" key="2">
    <source>
        <dbReference type="EMBL" id="PRP82767.1"/>
    </source>
</evidence>
<dbReference type="InterPro" id="IPR015943">
    <property type="entry name" value="WD40/YVTN_repeat-like_dom_sf"/>
</dbReference>
<feature type="compositionally biased region" description="Basic residues" evidence="1">
    <location>
        <begin position="450"/>
        <end position="462"/>
    </location>
</feature>
<dbReference type="InterPro" id="IPR037379">
    <property type="entry name" value="WDR74/Nsa1"/>
</dbReference>
<sequence length="462" mass="53043">MFGEDNRTQCRDEIRCWLETTGVFVEQKKILAKWGASQKDTAIDEICWGAEEQRLEGSATPETRVFLATSEKTNNEYQSTVRLWDMDEDRSISSYPISGKVRGLYSILADEGHKLLLSNDLGDLRLLESKGSTYKLLTSLNCGKINRMRLDNGKKKEGKIECATGGVENDLTLHDVERSVKLWTAKNVAHDKLDMRVPVNITEICYLQDRTPNLIATGTASGHMRLYDTNAQRKPILDKEISKFQMTRMIGTKDGNSIFCADTRGGLTQWDLRNHKMIGSCKGITGSIRSIDIHPTLPVLIACGLDRHVRTFSTKTHFMEQKLYVKFQLNCVLFTREPRIRYKKMMREAENRAEDEKEGFAQKKKDDEDETADPLDGIPTIGDDAEETEEKVPQNKRTKQVKEESEEEESEEEESEEEESEEEEGEENDEEPARKTRKVEKLTNVEKILRLKKQMKHTHKKR</sequence>
<keyword evidence="3" id="KW-1185">Reference proteome</keyword>
<protein>
    <submittedName>
        <fullName evidence="2">WD repeat-containing protein 74-like</fullName>
    </submittedName>
</protein>
<name>A0A2P6NFN2_9EUKA</name>
<accession>A0A2P6NFN2</accession>
<feature type="region of interest" description="Disordered" evidence="1">
    <location>
        <begin position="349"/>
        <end position="462"/>
    </location>
</feature>
<dbReference type="PANTHER" id="PTHR16038">
    <property type="entry name" value="NOP SEVEN ASSOCIATED PROTEIN 1"/>
    <property type="match status" value="1"/>
</dbReference>
<gene>
    <name evidence="2" type="ORF">PROFUN_09852</name>
</gene>
<organism evidence="2 3">
    <name type="scientific">Planoprotostelium fungivorum</name>
    <dbReference type="NCBI Taxonomy" id="1890364"/>
    <lineage>
        <taxon>Eukaryota</taxon>
        <taxon>Amoebozoa</taxon>
        <taxon>Evosea</taxon>
        <taxon>Variosea</taxon>
        <taxon>Cavosteliida</taxon>
        <taxon>Cavosteliaceae</taxon>
        <taxon>Planoprotostelium</taxon>
    </lineage>
</organism>
<dbReference type="InParanoid" id="A0A2P6NFN2"/>